<evidence type="ECO:0000256" key="1">
    <source>
        <dbReference type="SAM" id="MobiDB-lite"/>
    </source>
</evidence>
<dbReference type="InParanoid" id="A0A0A0HT82"/>
<dbReference type="eggNOG" id="ENOG502RR0X">
    <property type="taxonomic scope" value="Eukaryota"/>
</dbReference>
<dbReference type="KEGG" id="pbn:PADG_12376"/>
<dbReference type="Proteomes" id="UP000001628">
    <property type="component" value="Unassembled WGS sequence"/>
</dbReference>
<dbReference type="VEuPathDB" id="FungiDB:PADG_12376"/>
<keyword evidence="3" id="KW-1185">Reference proteome</keyword>
<dbReference type="EMBL" id="KN275969">
    <property type="protein sequence ID" value="KGM91518.1"/>
    <property type="molecule type" value="Genomic_DNA"/>
</dbReference>
<dbReference type="AlphaFoldDB" id="A0A0A0HT82"/>
<protein>
    <submittedName>
        <fullName evidence="2">Uncharacterized protein</fullName>
    </submittedName>
</protein>
<name>A0A0A0HT82_PARBD</name>
<organism evidence="2 3">
    <name type="scientific">Paracoccidioides brasiliensis (strain Pb18)</name>
    <dbReference type="NCBI Taxonomy" id="502780"/>
    <lineage>
        <taxon>Eukaryota</taxon>
        <taxon>Fungi</taxon>
        <taxon>Dikarya</taxon>
        <taxon>Ascomycota</taxon>
        <taxon>Pezizomycotina</taxon>
        <taxon>Eurotiomycetes</taxon>
        <taxon>Eurotiomycetidae</taxon>
        <taxon>Onygenales</taxon>
        <taxon>Ajellomycetaceae</taxon>
        <taxon>Paracoccidioides</taxon>
    </lineage>
</organism>
<evidence type="ECO:0000313" key="2">
    <source>
        <dbReference type="EMBL" id="KGM91518.1"/>
    </source>
</evidence>
<dbReference type="RefSeq" id="XP_010763393.1">
    <property type="nucleotide sequence ID" value="XM_010765091.1"/>
</dbReference>
<evidence type="ECO:0000313" key="3">
    <source>
        <dbReference type="Proteomes" id="UP000001628"/>
    </source>
</evidence>
<sequence>MSDRDRAQWHENPPSSPYSKPSIAHWEDDMEPESNFQLEESPNDEFNGDGVGTTAPDTEISISCSGEGDHGLNSDGSDVETFPDFVDDESFQAVEQSQPESKGSEPSN</sequence>
<feature type="region of interest" description="Disordered" evidence="1">
    <location>
        <begin position="1"/>
        <end position="83"/>
    </location>
</feature>
<accession>A0A0A0HT82</accession>
<proteinExistence type="predicted"/>
<gene>
    <name evidence="2" type="ORF">PADG_12376</name>
</gene>
<dbReference type="GeneID" id="22588273"/>
<dbReference type="OrthoDB" id="10528208at2759"/>
<reference evidence="2 3" key="1">
    <citation type="journal article" date="2011" name="PLoS Genet.">
        <title>Comparative genomic analysis of human fungal pathogens causing paracoccidioidomycosis.</title>
        <authorList>
            <person name="Desjardins C.A."/>
            <person name="Champion M.D."/>
            <person name="Holder J.W."/>
            <person name="Muszewska A."/>
            <person name="Goldberg J."/>
            <person name="Bailao A.M."/>
            <person name="Brigido M.M."/>
            <person name="Ferreira M.E."/>
            <person name="Garcia A.M."/>
            <person name="Grynberg M."/>
            <person name="Gujja S."/>
            <person name="Heiman D.I."/>
            <person name="Henn M.R."/>
            <person name="Kodira C.D."/>
            <person name="Leon-Narvaez H."/>
            <person name="Longo L.V."/>
            <person name="Ma L.J."/>
            <person name="Malavazi I."/>
            <person name="Matsuo A.L."/>
            <person name="Morais F.V."/>
            <person name="Pereira M."/>
            <person name="Rodriguez-Brito S."/>
            <person name="Sakthikumar S."/>
            <person name="Salem-Izacc S.M."/>
            <person name="Sykes S.M."/>
            <person name="Teixeira M.M."/>
            <person name="Vallejo M.C."/>
            <person name="Walter M.E."/>
            <person name="Yandava C."/>
            <person name="Young S."/>
            <person name="Zeng Q."/>
            <person name="Zucker J."/>
            <person name="Felipe M.S."/>
            <person name="Goldman G.H."/>
            <person name="Haas B.J."/>
            <person name="McEwen J.G."/>
            <person name="Nino-Vega G."/>
            <person name="Puccia R."/>
            <person name="San-Blas G."/>
            <person name="Soares C.M."/>
            <person name="Birren B.W."/>
            <person name="Cuomo C.A."/>
        </authorList>
    </citation>
    <scope>NUCLEOTIDE SEQUENCE [LARGE SCALE GENOMIC DNA]</scope>
    <source>
        <strain evidence="2 3">Pb18</strain>
    </source>
</reference>
<dbReference type="HOGENOM" id="CLU_2197727_0_0_1"/>